<dbReference type="EMBL" id="AP022575">
    <property type="protein sequence ID" value="BBX74919.1"/>
    <property type="molecule type" value="Genomic_DNA"/>
</dbReference>
<sequence length="117" mass="13368">MSVAHPAGVVLRHHYGVRLRPGLTIEDSFFDEFAKRWGIRRLALYGSVLREDFGPSSDIDMLVEFFPDRTPGLLRLAQMELELEAVLGRQVELRTYEDLSPYFRDKVAATARPIYAA</sequence>
<keyword evidence="4" id="KW-0548">Nucleotidyltransferase</keyword>
<dbReference type="InterPro" id="IPR043519">
    <property type="entry name" value="NT_sf"/>
</dbReference>
<gene>
    <name evidence="11" type="ORF">MSHI_28250</name>
</gene>
<evidence type="ECO:0000259" key="10">
    <source>
        <dbReference type="Pfam" id="PF01909"/>
    </source>
</evidence>
<comment type="cofactor">
    <cofactor evidence="1">
        <name>Mg(2+)</name>
        <dbReference type="ChEBI" id="CHEBI:18420"/>
    </cofactor>
</comment>
<keyword evidence="7" id="KW-0067">ATP-binding</keyword>
<dbReference type="PANTHER" id="PTHR33571">
    <property type="entry name" value="SSL8005 PROTEIN"/>
    <property type="match status" value="1"/>
</dbReference>
<evidence type="ECO:0000256" key="6">
    <source>
        <dbReference type="ARBA" id="ARBA00022741"/>
    </source>
</evidence>
<dbReference type="GO" id="GO:0005524">
    <property type="term" value="F:ATP binding"/>
    <property type="evidence" value="ECO:0007669"/>
    <property type="project" value="UniProtKB-KW"/>
</dbReference>
<evidence type="ECO:0000256" key="9">
    <source>
        <dbReference type="ARBA" id="ARBA00038276"/>
    </source>
</evidence>
<dbReference type="InterPro" id="IPR052038">
    <property type="entry name" value="Type-VII_TA_antitoxin"/>
</dbReference>
<name>A0A7I7MUR5_9MYCO</name>
<dbReference type="KEGG" id="mshj:MSHI_28250"/>
<dbReference type="SUPFAM" id="SSF81301">
    <property type="entry name" value="Nucleotidyltransferase"/>
    <property type="match status" value="1"/>
</dbReference>
<accession>A0A7I7MUR5</accession>
<proteinExistence type="inferred from homology"/>
<comment type="similarity">
    <text evidence="9">Belongs to the MntA antitoxin family.</text>
</comment>
<dbReference type="Proteomes" id="UP000467236">
    <property type="component" value="Chromosome"/>
</dbReference>
<dbReference type="PANTHER" id="PTHR33571:SF12">
    <property type="entry name" value="BSL3053 PROTEIN"/>
    <property type="match status" value="1"/>
</dbReference>
<dbReference type="GO" id="GO:0046872">
    <property type="term" value="F:metal ion binding"/>
    <property type="evidence" value="ECO:0007669"/>
    <property type="project" value="UniProtKB-KW"/>
</dbReference>
<keyword evidence="8" id="KW-0460">Magnesium</keyword>
<dbReference type="AlphaFoldDB" id="A0A7I7MUR5"/>
<dbReference type="GO" id="GO:0016779">
    <property type="term" value="F:nucleotidyltransferase activity"/>
    <property type="evidence" value="ECO:0007669"/>
    <property type="project" value="UniProtKB-KW"/>
</dbReference>
<evidence type="ECO:0000313" key="11">
    <source>
        <dbReference type="EMBL" id="BBX74919.1"/>
    </source>
</evidence>
<keyword evidence="6" id="KW-0547">Nucleotide-binding</keyword>
<evidence type="ECO:0000256" key="4">
    <source>
        <dbReference type="ARBA" id="ARBA00022695"/>
    </source>
</evidence>
<keyword evidence="12" id="KW-1185">Reference proteome</keyword>
<feature type="domain" description="Polymerase nucleotidyl transferase" evidence="10">
    <location>
        <begin position="29"/>
        <end position="107"/>
    </location>
</feature>
<keyword evidence="2" id="KW-1277">Toxin-antitoxin system</keyword>
<dbReference type="CDD" id="cd05403">
    <property type="entry name" value="NT_KNTase_like"/>
    <property type="match status" value="1"/>
</dbReference>
<evidence type="ECO:0000256" key="2">
    <source>
        <dbReference type="ARBA" id="ARBA00022649"/>
    </source>
</evidence>
<keyword evidence="5" id="KW-0479">Metal-binding</keyword>
<reference evidence="11 12" key="1">
    <citation type="journal article" date="2019" name="Emerg. Microbes Infect.">
        <title>Comprehensive subspecies identification of 175 nontuberculous mycobacteria species based on 7547 genomic profiles.</title>
        <authorList>
            <person name="Matsumoto Y."/>
            <person name="Kinjo T."/>
            <person name="Motooka D."/>
            <person name="Nabeya D."/>
            <person name="Jung N."/>
            <person name="Uechi K."/>
            <person name="Horii T."/>
            <person name="Iida T."/>
            <person name="Fujita J."/>
            <person name="Nakamura S."/>
        </authorList>
    </citation>
    <scope>NUCLEOTIDE SEQUENCE [LARGE SCALE GENOMIC DNA]</scope>
    <source>
        <strain evidence="11 12">JCM 14233</strain>
    </source>
</reference>
<evidence type="ECO:0000256" key="8">
    <source>
        <dbReference type="ARBA" id="ARBA00022842"/>
    </source>
</evidence>
<evidence type="ECO:0000256" key="1">
    <source>
        <dbReference type="ARBA" id="ARBA00001946"/>
    </source>
</evidence>
<evidence type="ECO:0000256" key="3">
    <source>
        <dbReference type="ARBA" id="ARBA00022679"/>
    </source>
</evidence>
<organism evidence="11 12">
    <name type="scientific">Mycobacterium shinjukuense</name>
    <dbReference type="NCBI Taxonomy" id="398694"/>
    <lineage>
        <taxon>Bacteria</taxon>
        <taxon>Bacillati</taxon>
        <taxon>Actinomycetota</taxon>
        <taxon>Actinomycetes</taxon>
        <taxon>Mycobacteriales</taxon>
        <taxon>Mycobacteriaceae</taxon>
        <taxon>Mycobacterium</taxon>
    </lineage>
</organism>
<evidence type="ECO:0000256" key="5">
    <source>
        <dbReference type="ARBA" id="ARBA00022723"/>
    </source>
</evidence>
<evidence type="ECO:0000256" key="7">
    <source>
        <dbReference type="ARBA" id="ARBA00022840"/>
    </source>
</evidence>
<evidence type="ECO:0000313" key="12">
    <source>
        <dbReference type="Proteomes" id="UP000467236"/>
    </source>
</evidence>
<keyword evidence="3 11" id="KW-0808">Transferase</keyword>
<protein>
    <submittedName>
        <fullName evidence="11">Nucleotidyltransferase</fullName>
    </submittedName>
</protein>
<dbReference type="Gene3D" id="3.30.460.10">
    <property type="entry name" value="Beta Polymerase, domain 2"/>
    <property type="match status" value="1"/>
</dbReference>
<dbReference type="Pfam" id="PF01909">
    <property type="entry name" value="NTP_transf_2"/>
    <property type="match status" value="1"/>
</dbReference>
<dbReference type="InterPro" id="IPR002934">
    <property type="entry name" value="Polymerase_NTP_transf_dom"/>
</dbReference>